<accession>A0A1G4AME2</accession>
<sequence>MLWFHVCNPVRMKPIDPALIPRTRYLPRPAAFFYHTHTTSFPSTGA</sequence>
<dbReference type="OrthoDB" id="10358367at2759"/>
<dbReference type="RefSeq" id="XP_022467391.1">
    <property type="nucleotide sequence ID" value="XM_022626101.1"/>
</dbReference>
<dbReference type="Proteomes" id="UP000176998">
    <property type="component" value="Unassembled WGS sequence"/>
</dbReference>
<gene>
    <name evidence="1" type="ORF">CORC01_14495</name>
</gene>
<dbReference type="EMBL" id="MJBS01000315">
    <property type="protein sequence ID" value="OHE90213.1"/>
    <property type="molecule type" value="Genomic_DNA"/>
</dbReference>
<organism evidence="1 2">
    <name type="scientific">Colletotrichum orchidophilum</name>
    <dbReference type="NCBI Taxonomy" id="1209926"/>
    <lineage>
        <taxon>Eukaryota</taxon>
        <taxon>Fungi</taxon>
        <taxon>Dikarya</taxon>
        <taxon>Ascomycota</taxon>
        <taxon>Pezizomycotina</taxon>
        <taxon>Sordariomycetes</taxon>
        <taxon>Hypocreomycetidae</taxon>
        <taxon>Glomerellales</taxon>
        <taxon>Glomerellaceae</taxon>
        <taxon>Colletotrichum</taxon>
    </lineage>
</organism>
<evidence type="ECO:0000313" key="1">
    <source>
        <dbReference type="EMBL" id="OHE90213.1"/>
    </source>
</evidence>
<dbReference type="GeneID" id="34567611"/>
<protein>
    <submittedName>
        <fullName evidence="1">Uncharacterized protein</fullName>
    </submittedName>
</protein>
<comment type="caution">
    <text evidence="1">The sequence shown here is derived from an EMBL/GenBank/DDBJ whole genome shotgun (WGS) entry which is preliminary data.</text>
</comment>
<evidence type="ECO:0000313" key="2">
    <source>
        <dbReference type="Proteomes" id="UP000176998"/>
    </source>
</evidence>
<proteinExistence type="predicted"/>
<keyword evidence="2" id="KW-1185">Reference proteome</keyword>
<dbReference type="AlphaFoldDB" id="A0A1G4AME2"/>
<reference evidence="1 2" key="1">
    <citation type="submission" date="2016-09" db="EMBL/GenBank/DDBJ databases">
        <authorList>
            <person name="Capua I."/>
            <person name="De Benedictis P."/>
            <person name="Joannis T."/>
            <person name="Lombin L.H."/>
            <person name="Cattoli G."/>
        </authorList>
    </citation>
    <scope>NUCLEOTIDE SEQUENCE [LARGE SCALE GENOMIC DNA]</scope>
    <source>
        <strain evidence="1 2">IMI 309357</strain>
    </source>
</reference>
<name>A0A1G4AME2_9PEZI</name>